<evidence type="ECO:0000313" key="1">
    <source>
        <dbReference type="EMBL" id="PCE24011.1"/>
    </source>
</evidence>
<dbReference type="EMBL" id="MTZV01000006">
    <property type="protein sequence ID" value="PCE24011.1"/>
    <property type="molecule type" value="Genomic_DNA"/>
</dbReference>
<gene>
    <name evidence="1" type="ORF">BWP39_30475</name>
</gene>
<accession>A0A2A4ES93</accession>
<proteinExistence type="predicted"/>
<sequence>MNRNARGLQDRRAPRDTDWTSERATIDLAPRWRTLVPILLSAIEHGTERGRSNARRSLRNLAREADSARQLQLRTREVLARLVATWPDRPGVLTAEEKDALAEASAVLALTAENLMTVRHDQADGQLAT</sequence>
<reference evidence="1 2" key="1">
    <citation type="submission" date="2017-01" db="EMBL/GenBank/DDBJ databases">
        <title>Whole-Genome Shotgun Sequencing of Two beta-Proteobacterial Species in Search of the Bulgecin Biosynthetic Cluster.</title>
        <authorList>
            <person name="Horsman M.E."/>
            <person name="Marous D.R."/>
            <person name="Li R."/>
            <person name="Oliver R.A."/>
            <person name="Byun B."/>
            <person name="Emrich S.J."/>
            <person name="Boggess B."/>
            <person name="Townsend C.A."/>
            <person name="Mobashery S."/>
        </authorList>
    </citation>
    <scope>NUCLEOTIDE SEQUENCE [LARGE SCALE GENOMIC DNA]</scope>
    <source>
        <strain evidence="1 2">ATCC 31363</strain>
    </source>
</reference>
<protein>
    <submittedName>
        <fullName evidence="1">Uncharacterized protein</fullName>
    </submittedName>
</protein>
<evidence type="ECO:0000313" key="2">
    <source>
        <dbReference type="Proteomes" id="UP000218022"/>
    </source>
</evidence>
<dbReference type="AlphaFoldDB" id="A0A2A4ES93"/>
<comment type="caution">
    <text evidence="1">The sequence shown here is derived from an EMBL/GenBank/DDBJ whole genome shotgun (WGS) entry which is preliminary data.</text>
</comment>
<dbReference type="Proteomes" id="UP000218022">
    <property type="component" value="Unassembled WGS sequence"/>
</dbReference>
<organism evidence="1 2">
    <name type="scientific">Paraburkholderia acidicola</name>
    <dbReference type="NCBI Taxonomy" id="1912599"/>
    <lineage>
        <taxon>Bacteria</taxon>
        <taxon>Pseudomonadati</taxon>
        <taxon>Pseudomonadota</taxon>
        <taxon>Betaproteobacteria</taxon>
        <taxon>Burkholderiales</taxon>
        <taxon>Burkholderiaceae</taxon>
        <taxon>Paraburkholderia</taxon>
    </lineage>
</organism>
<name>A0A2A4ES93_9BURK</name>